<evidence type="ECO:0000313" key="5">
    <source>
        <dbReference type="EMBL" id="QXL86599.1"/>
    </source>
</evidence>
<keyword evidence="2" id="KW-0012">Acyltransferase</keyword>
<proteinExistence type="predicted"/>
<dbReference type="RefSeq" id="WP_257893541.1">
    <property type="nucleotide sequence ID" value="NZ_JAIMBW010000001.1"/>
</dbReference>
<dbReference type="InterPro" id="IPR016181">
    <property type="entry name" value="Acyl_CoA_acyltransferase"/>
</dbReference>
<sequence length="161" mass="18258">MTIPIRKARPEDAKVITALVRAAYTPWIDEIGATPGPMLDDYAKLVAEKWVGVSEDDNGIFTVMVLLDQGDTLLLDNMAVRPDMQGKGWGRRLLESADTIASEAGFSRIRLYTHEKMKSNIAMYERHGYTMTHRVTEKGLDRVYMEKAVKPWPGRPRPKRP</sequence>
<evidence type="ECO:0000256" key="1">
    <source>
        <dbReference type="ARBA" id="ARBA00022679"/>
    </source>
</evidence>
<protein>
    <submittedName>
        <fullName evidence="5">GNAT family N-acetyltransferase</fullName>
    </submittedName>
</protein>
<dbReference type="InterPro" id="IPR000182">
    <property type="entry name" value="GNAT_dom"/>
</dbReference>
<dbReference type="PROSITE" id="PS51186">
    <property type="entry name" value="GNAT"/>
    <property type="match status" value="1"/>
</dbReference>
<dbReference type="PANTHER" id="PTHR43877">
    <property type="entry name" value="AMINOALKYLPHOSPHONATE N-ACETYLTRANSFERASE-RELATED-RELATED"/>
    <property type="match status" value="1"/>
</dbReference>
<reference evidence="5 6" key="1">
    <citation type="submission" date="2021-07" db="EMBL/GenBank/DDBJ databases">
        <title>Karlodiniumbacter phycospheric gen. nov., sp. nov., a phycosphere bacterium isolated from karlodinium veneficum.</title>
        <authorList>
            <person name="Peng Y."/>
            <person name="Jiang L."/>
            <person name="Lee J."/>
        </authorList>
    </citation>
    <scope>NUCLEOTIDE SEQUENCE</scope>
    <source>
        <strain evidence="5 6">N5</strain>
    </source>
</reference>
<evidence type="ECO:0000313" key="4">
    <source>
        <dbReference type="EMBL" id="MBY4893906.1"/>
    </source>
</evidence>
<keyword evidence="6" id="KW-1185">Reference proteome</keyword>
<dbReference type="SUPFAM" id="SSF55729">
    <property type="entry name" value="Acyl-CoA N-acyltransferases (Nat)"/>
    <property type="match status" value="1"/>
</dbReference>
<name>A0A975TTP5_9RHOB</name>
<feature type="domain" description="N-acetyltransferase" evidence="3">
    <location>
        <begin position="3"/>
        <end position="150"/>
    </location>
</feature>
<dbReference type="Proteomes" id="UP000693972">
    <property type="component" value="Unassembled WGS sequence"/>
</dbReference>
<organism evidence="5">
    <name type="scientific">Gymnodinialimonas phycosphaerae</name>
    <dbReference type="NCBI Taxonomy" id="2841589"/>
    <lineage>
        <taxon>Bacteria</taxon>
        <taxon>Pseudomonadati</taxon>
        <taxon>Pseudomonadota</taxon>
        <taxon>Alphaproteobacteria</taxon>
        <taxon>Rhodobacterales</taxon>
        <taxon>Paracoccaceae</taxon>
        <taxon>Gymnodinialimonas</taxon>
    </lineage>
</organism>
<dbReference type="AlphaFoldDB" id="A0A975TTP5"/>
<dbReference type="EMBL" id="JAIMBW010000001">
    <property type="protein sequence ID" value="MBY4893906.1"/>
    <property type="molecule type" value="Genomic_DNA"/>
</dbReference>
<dbReference type="Gene3D" id="3.40.630.30">
    <property type="match status" value="1"/>
</dbReference>
<dbReference type="Pfam" id="PF13508">
    <property type="entry name" value="Acetyltransf_7"/>
    <property type="match status" value="1"/>
</dbReference>
<keyword evidence="1" id="KW-0808">Transferase</keyword>
<dbReference type="EMBL" id="CP078073">
    <property type="protein sequence ID" value="QXL86599.1"/>
    <property type="molecule type" value="Genomic_DNA"/>
</dbReference>
<evidence type="ECO:0000259" key="3">
    <source>
        <dbReference type="PROSITE" id="PS51186"/>
    </source>
</evidence>
<evidence type="ECO:0000256" key="2">
    <source>
        <dbReference type="ARBA" id="ARBA00023315"/>
    </source>
</evidence>
<dbReference type="InterPro" id="IPR050832">
    <property type="entry name" value="Bact_Acetyltransf"/>
</dbReference>
<dbReference type="GO" id="GO:0016747">
    <property type="term" value="F:acyltransferase activity, transferring groups other than amino-acyl groups"/>
    <property type="evidence" value="ECO:0007669"/>
    <property type="project" value="InterPro"/>
</dbReference>
<dbReference type="CDD" id="cd04301">
    <property type="entry name" value="NAT_SF"/>
    <property type="match status" value="1"/>
</dbReference>
<accession>A0A975TTP5</accession>
<gene>
    <name evidence="4" type="ORF">KUL25_14195</name>
    <name evidence="5" type="ORF">KUL25_14200</name>
</gene>
<evidence type="ECO:0000313" key="6">
    <source>
        <dbReference type="Proteomes" id="UP000693972"/>
    </source>
</evidence>